<dbReference type="PANTHER" id="PTHR35779:SF1">
    <property type="entry name" value="PH-RESPONSE REGULATOR PROTEIN PALH_RIM21"/>
    <property type="match status" value="1"/>
</dbReference>
<feature type="compositionally biased region" description="Basic and acidic residues" evidence="6">
    <location>
        <begin position="628"/>
        <end position="641"/>
    </location>
</feature>
<accession>A0AA38VMT1</accession>
<gene>
    <name evidence="8" type="ORF">NKR23_g9625</name>
</gene>
<keyword evidence="4 7" id="KW-0472">Membrane</keyword>
<feature type="region of interest" description="Disordered" evidence="6">
    <location>
        <begin position="628"/>
        <end position="780"/>
    </location>
</feature>
<feature type="compositionally biased region" description="Basic and acidic residues" evidence="6">
    <location>
        <begin position="447"/>
        <end position="469"/>
    </location>
</feature>
<feature type="compositionally biased region" description="Low complexity" evidence="6">
    <location>
        <begin position="421"/>
        <end position="430"/>
    </location>
</feature>
<keyword evidence="9" id="KW-1185">Reference proteome</keyword>
<keyword evidence="2 7" id="KW-0812">Transmembrane</keyword>
<evidence type="ECO:0000256" key="6">
    <source>
        <dbReference type="SAM" id="MobiDB-lite"/>
    </source>
</evidence>
<dbReference type="PANTHER" id="PTHR35779">
    <property type="entry name" value="PH-RESPONSE REGULATOR PROTEIN PALH/RIM21"/>
    <property type="match status" value="1"/>
</dbReference>
<feature type="compositionally biased region" description="Pro residues" evidence="6">
    <location>
        <begin position="476"/>
        <end position="486"/>
    </location>
</feature>
<comment type="subcellular location">
    <subcellularLocation>
        <location evidence="1">Membrane</location>
        <topology evidence="1">Multi-pass membrane protein</topology>
    </subcellularLocation>
</comment>
<evidence type="ECO:0000313" key="9">
    <source>
        <dbReference type="Proteomes" id="UP001174694"/>
    </source>
</evidence>
<feature type="compositionally biased region" description="Basic residues" evidence="6">
    <location>
        <begin position="396"/>
        <end position="405"/>
    </location>
</feature>
<proteinExistence type="inferred from homology"/>
<sequence length="780" mass="84808">MEPRQIITDSPTPTVVRSTGKECQAYNLPADGVLSIPGGSVITLSAGATFKPVCTDVTQPAIIANGGGIALDETSTADVTTSPQLSDFRDPFYASTFPQCYALAATTVVAYTLVIMLFITPRSFLDGGVVVLGRRRGFTSGASGGVNIGGRPWLQKVAALLVAISLTVATADTFRVAEEQYVGGYQNAKAMQADVLGGTQLKVIRIVSEAFLWLAQAQTLIRLFPRQREKIIIKWTAFALIGLGVIFDSLNSFVYTNQGAIRPRSFTDAIPALSYLFQLSLGVLYAAWVIYYSLMKKRFAFYHRQMRNMCLVALLSILAILVPVVFFVLDISKPDFTVWGDYVRWVGAAAASVIVWEWVERIEALEREEKKDGILGREVFDGDEMLEMTTSEFTWPRRRKNRNGKKKGDDDGGESGGGSKSGNVSSSGSRMWPTMSSMATRYRSRSRTRDNATREDTDTGEVPRNERTTIRFLQPPLWPARPPPAVTPVSRTETTSADSTVYAVRYHPLTETTSRSSPPPPPSRGARSRSSSSASDQSHNNDGVEPRSAITPEPSVTASQAPSSSANNGWRAIMQANQLFRRATTRSTTSGDAPRSPGHDRRPHHDNDAGRWDLRARLEDFTVSQAEKLRERIRPTPDTERLPVTVIPAPPRRGAALAQLLEEEGNERHSGAERPSAQVYRTDSSASRSSAARPTAATLGPASPRLWRSDSGASAASMTRPRPWPSPVSAREPPPLATRASDRRSGELAGGALQPQQSSSVASRRQSAADGSPHREGGAA</sequence>
<feature type="compositionally biased region" description="Low complexity" evidence="6">
    <location>
        <begin position="756"/>
        <end position="769"/>
    </location>
</feature>
<organism evidence="8 9">
    <name type="scientific">Pleurostoma richardsiae</name>
    <dbReference type="NCBI Taxonomy" id="41990"/>
    <lineage>
        <taxon>Eukaryota</taxon>
        <taxon>Fungi</taxon>
        <taxon>Dikarya</taxon>
        <taxon>Ascomycota</taxon>
        <taxon>Pezizomycotina</taxon>
        <taxon>Sordariomycetes</taxon>
        <taxon>Sordariomycetidae</taxon>
        <taxon>Calosphaeriales</taxon>
        <taxon>Pleurostomataceae</taxon>
        <taxon>Pleurostoma</taxon>
    </lineage>
</organism>
<feature type="compositionally biased region" description="Low complexity" evidence="6">
    <location>
        <begin position="681"/>
        <end position="698"/>
    </location>
</feature>
<reference evidence="8" key="1">
    <citation type="submission" date="2022-07" db="EMBL/GenBank/DDBJ databases">
        <title>Fungi with potential for degradation of polypropylene.</title>
        <authorList>
            <person name="Gostincar C."/>
        </authorList>
    </citation>
    <scope>NUCLEOTIDE SEQUENCE</scope>
    <source>
        <strain evidence="8">EXF-13308</strain>
    </source>
</reference>
<dbReference type="Proteomes" id="UP001174694">
    <property type="component" value="Unassembled WGS sequence"/>
</dbReference>
<feature type="compositionally biased region" description="Polar residues" evidence="6">
    <location>
        <begin position="554"/>
        <end position="568"/>
    </location>
</feature>
<feature type="transmembrane region" description="Helical" evidence="7">
    <location>
        <begin position="275"/>
        <end position="294"/>
    </location>
</feature>
<dbReference type="GO" id="GO:0005886">
    <property type="term" value="C:plasma membrane"/>
    <property type="evidence" value="ECO:0007669"/>
    <property type="project" value="TreeGrafter"/>
</dbReference>
<dbReference type="AlphaFoldDB" id="A0AA38VMT1"/>
<feature type="transmembrane region" description="Helical" evidence="7">
    <location>
        <begin position="232"/>
        <end position="255"/>
    </location>
</feature>
<feature type="transmembrane region" description="Helical" evidence="7">
    <location>
        <begin position="101"/>
        <end position="119"/>
    </location>
</feature>
<feature type="compositionally biased region" description="Pro residues" evidence="6">
    <location>
        <begin position="722"/>
        <end position="736"/>
    </location>
</feature>
<comment type="similarity">
    <text evidence="5">Belongs to the palH/RIM21 family.</text>
</comment>
<name>A0AA38VMT1_9PEZI</name>
<evidence type="ECO:0000256" key="2">
    <source>
        <dbReference type="ARBA" id="ARBA00022692"/>
    </source>
</evidence>
<feature type="compositionally biased region" description="Low complexity" evidence="6">
    <location>
        <begin position="524"/>
        <end position="535"/>
    </location>
</feature>
<evidence type="ECO:0000256" key="7">
    <source>
        <dbReference type="SAM" id="Phobius"/>
    </source>
</evidence>
<dbReference type="InterPro" id="IPR014844">
    <property type="entry name" value="PalH"/>
</dbReference>
<evidence type="ECO:0000313" key="8">
    <source>
        <dbReference type="EMBL" id="KAJ9136760.1"/>
    </source>
</evidence>
<feature type="compositionally biased region" description="Basic and acidic residues" evidence="6">
    <location>
        <begin position="597"/>
        <end position="611"/>
    </location>
</feature>
<evidence type="ECO:0000256" key="5">
    <source>
        <dbReference type="ARBA" id="ARBA00038109"/>
    </source>
</evidence>
<protein>
    <submittedName>
        <fullName evidence="8">PH-response regulator protein palH/rim-21</fullName>
    </submittedName>
</protein>
<evidence type="ECO:0000256" key="1">
    <source>
        <dbReference type="ARBA" id="ARBA00004141"/>
    </source>
</evidence>
<comment type="caution">
    <text evidence="8">The sequence shown here is derived from an EMBL/GenBank/DDBJ whole genome shotgun (WGS) entry which is preliminary data.</text>
</comment>
<evidence type="ECO:0000256" key="3">
    <source>
        <dbReference type="ARBA" id="ARBA00022989"/>
    </source>
</evidence>
<dbReference type="Pfam" id="PF08733">
    <property type="entry name" value="PalH"/>
    <property type="match status" value="1"/>
</dbReference>
<dbReference type="EMBL" id="JANBVO010000038">
    <property type="protein sequence ID" value="KAJ9136760.1"/>
    <property type="molecule type" value="Genomic_DNA"/>
</dbReference>
<feature type="region of interest" description="Disordered" evidence="6">
    <location>
        <begin position="391"/>
        <end position="611"/>
    </location>
</feature>
<dbReference type="GO" id="GO:0071467">
    <property type="term" value="P:cellular response to pH"/>
    <property type="evidence" value="ECO:0007669"/>
    <property type="project" value="TreeGrafter"/>
</dbReference>
<evidence type="ECO:0000256" key="4">
    <source>
        <dbReference type="ARBA" id="ARBA00023136"/>
    </source>
</evidence>
<keyword evidence="3 7" id="KW-1133">Transmembrane helix</keyword>
<feature type="transmembrane region" description="Helical" evidence="7">
    <location>
        <begin position="306"/>
        <end position="330"/>
    </location>
</feature>